<dbReference type="Gene3D" id="3.40.50.300">
    <property type="entry name" value="P-loop containing nucleotide triphosphate hydrolases"/>
    <property type="match status" value="2"/>
</dbReference>
<dbReference type="Pfam" id="PF00271">
    <property type="entry name" value="Helicase_C"/>
    <property type="match status" value="1"/>
</dbReference>
<evidence type="ECO:0000259" key="6">
    <source>
        <dbReference type="PROSITE" id="PS51194"/>
    </source>
</evidence>
<dbReference type="OrthoDB" id="2504585at2759"/>
<keyword evidence="2" id="KW-0238">DNA-binding</keyword>
<organism evidence="7 8">
    <name type="scientific">Puccinia striiformis f. sp. tritici PST-78</name>
    <dbReference type="NCBI Taxonomy" id="1165861"/>
    <lineage>
        <taxon>Eukaryota</taxon>
        <taxon>Fungi</taxon>
        <taxon>Dikarya</taxon>
        <taxon>Basidiomycota</taxon>
        <taxon>Pucciniomycotina</taxon>
        <taxon>Pucciniomycetes</taxon>
        <taxon>Pucciniales</taxon>
        <taxon>Pucciniaceae</taxon>
        <taxon>Puccinia</taxon>
    </lineage>
</organism>
<proteinExistence type="inferred from homology"/>
<sequence length="276" mass="30165">MVFIWGLVASGKAKKIISHLKHQDQAIFRPSYGKLGSKLVLTDRAPILLLSATCRPVAVAGILKSLKLTRDSISFSEAELTQPEIRIICVPMESSFRSYNDLGQLFGSQEQTHDSKVVPSLIYSSTRALTMQALKVMKNARGTSGGQNNPSSHFARRFHSCTGDLTKVDVVKDFASDEVAVISCTMALGLGQNWQCVCMVSHFGRGDPASLFQMIGRCGRDGKPGLAVMFVEPNQRNRKNCVEDFEYDVRTPLGRVAVLRGGDNSYNIPNLGGPPD</sequence>
<dbReference type="EMBL" id="AJIL01000015">
    <property type="protein sequence ID" value="KNF03954.1"/>
    <property type="molecule type" value="Genomic_DNA"/>
</dbReference>
<dbReference type="GO" id="GO:0005737">
    <property type="term" value="C:cytoplasm"/>
    <property type="evidence" value="ECO:0007669"/>
    <property type="project" value="TreeGrafter"/>
</dbReference>
<name>A0A0L0VXF5_9BASI</name>
<comment type="catalytic activity">
    <reaction evidence="4">
        <text>Couples ATP hydrolysis with the unwinding of duplex DNA by translocating in the 3'-5' direction.</text>
        <dbReference type="EC" id="5.6.2.4"/>
    </reaction>
</comment>
<dbReference type="GO" id="GO:0003677">
    <property type="term" value="F:DNA binding"/>
    <property type="evidence" value="ECO:0007669"/>
    <property type="project" value="UniProtKB-KW"/>
</dbReference>
<accession>A0A0L0VXF5</accession>
<dbReference type="AlphaFoldDB" id="A0A0L0VXF5"/>
<evidence type="ECO:0000313" key="7">
    <source>
        <dbReference type="EMBL" id="KNF03954.1"/>
    </source>
</evidence>
<evidence type="ECO:0000256" key="4">
    <source>
        <dbReference type="ARBA" id="ARBA00034617"/>
    </source>
</evidence>
<feature type="domain" description="Helicase C-terminal" evidence="6">
    <location>
        <begin position="101"/>
        <end position="265"/>
    </location>
</feature>
<protein>
    <recommendedName>
        <fullName evidence="5">DNA 3'-5' helicase</fullName>
        <ecNumber evidence="5">5.6.2.4</ecNumber>
    </recommendedName>
</protein>
<dbReference type="SUPFAM" id="SSF52540">
    <property type="entry name" value="P-loop containing nucleoside triphosphate hydrolases"/>
    <property type="match status" value="1"/>
</dbReference>
<dbReference type="Proteomes" id="UP000054564">
    <property type="component" value="Unassembled WGS sequence"/>
</dbReference>
<gene>
    <name evidence="7" type="ORF">PSTG_03039</name>
</gene>
<dbReference type="InterPro" id="IPR027417">
    <property type="entry name" value="P-loop_NTPase"/>
</dbReference>
<dbReference type="GO" id="GO:0009378">
    <property type="term" value="F:four-way junction helicase activity"/>
    <property type="evidence" value="ECO:0007669"/>
    <property type="project" value="TreeGrafter"/>
</dbReference>
<evidence type="ECO:0000256" key="5">
    <source>
        <dbReference type="ARBA" id="ARBA00034808"/>
    </source>
</evidence>
<evidence type="ECO:0000256" key="2">
    <source>
        <dbReference type="ARBA" id="ARBA00023125"/>
    </source>
</evidence>
<evidence type="ECO:0000313" key="8">
    <source>
        <dbReference type="Proteomes" id="UP000054564"/>
    </source>
</evidence>
<comment type="similarity">
    <text evidence="1">Belongs to the helicase family. RecQ subfamily.</text>
</comment>
<keyword evidence="8" id="KW-1185">Reference proteome</keyword>
<dbReference type="PROSITE" id="PS51194">
    <property type="entry name" value="HELICASE_CTER"/>
    <property type="match status" value="1"/>
</dbReference>
<dbReference type="InterPro" id="IPR001650">
    <property type="entry name" value="Helicase_C-like"/>
</dbReference>
<keyword evidence="3" id="KW-0413">Isomerase</keyword>
<reference evidence="8" key="1">
    <citation type="submission" date="2014-03" db="EMBL/GenBank/DDBJ databases">
        <title>The Genome Sequence of Puccinia striiformis f. sp. tritici PST-78.</title>
        <authorList>
            <consortium name="The Broad Institute Genome Sequencing Platform"/>
            <person name="Cuomo C."/>
            <person name="Hulbert S."/>
            <person name="Chen X."/>
            <person name="Walker B."/>
            <person name="Young S.K."/>
            <person name="Zeng Q."/>
            <person name="Gargeya S."/>
            <person name="Fitzgerald M."/>
            <person name="Haas B."/>
            <person name="Abouelleil A."/>
            <person name="Alvarado L."/>
            <person name="Arachchi H.M."/>
            <person name="Berlin A.M."/>
            <person name="Chapman S.B."/>
            <person name="Goldberg J."/>
            <person name="Griggs A."/>
            <person name="Gujja S."/>
            <person name="Hansen M."/>
            <person name="Howarth C."/>
            <person name="Imamovic A."/>
            <person name="Larimer J."/>
            <person name="McCowan C."/>
            <person name="Montmayeur A."/>
            <person name="Murphy C."/>
            <person name="Neiman D."/>
            <person name="Pearson M."/>
            <person name="Priest M."/>
            <person name="Roberts A."/>
            <person name="Saif S."/>
            <person name="Shea T."/>
            <person name="Sisk P."/>
            <person name="Sykes S."/>
            <person name="Wortman J."/>
            <person name="Nusbaum C."/>
            <person name="Birren B."/>
        </authorList>
    </citation>
    <scope>NUCLEOTIDE SEQUENCE [LARGE SCALE GENOMIC DNA]</scope>
    <source>
        <strain evidence="8">race PST-78</strain>
    </source>
</reference>
<evidence type="ECO:0000256" key="1">
    <source>
        <dbReference type="ARBA" id="ARBA00005446"/>
    </source>
</evidence>
<dbReference type="PANTHER" id="PTHR13710">
    <property type="entry name" value="DNA HELICASE RECQ FAMILY MEMBER"/>
    <property type="match status" value="1"/>
</dbReference>
<dbReference type="PANTHER" id="PTHR13710:SF105">
    <property type="entry name" value="ATP-DEPENDENT DNA HELICASE Q1"/>
    <property type="match status" value="1"/>
</dbReference>
<dbReference type="GO" id="GO:0000724">
    <property type="term" value="P:double-strand break repair via homologous recombination"/>
    <property type="evidence" value="ECO:0007669"/>
    <property type="project" value="TreeGrafter"/>
</dbReference>
<evidence type="ECO:0000256" key="3">
    <source>
        <dbReference type="ARBA" id="ARBA00023235"/>
    </source>
</evidence>
<comment type="caution">
    <text evidence="7">The sequence shown here is derived from an EMBL/GenBank/DDBJ whole genome shotgun (WGS) entry which is preliminary data.</text>
</comment>
<dbReference type="GO" id="GO:0005694">
    <property type="term" value="C:chromosome"/>
    <property type="evidence" value="ECO:0007669"/>
    <property type="project" value="TreeGrafter"/>
</dbReference>
<dbReference type="EC" id="5.6.2.4" evidence="5"/>
<dbReference type="GO" id="GO:0043138">
    <property type="term" value="F:3'-5' DNA helicase activity"/>
    <property type="evidence" value="ECO:0007669"/>
    <property type="project" value="UniProtKB-EC"/>
</dbReference>
<dbReference type="STRING" id="1165861.A0A0L0VXF5"/>